<protein>
    <submittedName>
        <fullName evidence="1">Uncharacterized protein</fullName>
    </submittedName>
</protein>
<evidence type="ECO:0000313" key="2">
    <source>
        <dbReference type="Proteomes" id="UP001054945"/>
    </source>
</evidence>
<dbReference type="Proteomes" id="UP001054945">
    <property type="component" value="Unassembled WGS sequence"/>
</dbReference>
<name>A0AAV4SM72_CAEEX</name>
<evidence type="ECO:0000313" key="1">
    <source>
        <dbReference type="EMBL" id="GIY35543.1"/>
    </source>
</evidence>
<organism evidence="1 2">
    <name type="scientific">Caerostris extrusa</name>
    <name type="common">Bark spider</name>
    <name type="synonym">Caerostris bankana</name>
    <dbReference type="NCBI Taxonomy" id="172846"/>
    <lineage>
        <taxon>Eukaryota</taxon>
        <taxon>Metazoa</taxon>
        <taxon>Ecdysozoa</taxon>
        <taxon>Arthropoda</taxon>
        <taxon>Chelicerata</taxon>
        <taxon>Arachnida</taxon>
        <taxon>Araneae</taxon>
        <taxon>Araneomorphae</taxon>
        <taxon>Entelegynae</taxon>
        <taxon>Araneoidea</taxon>
        <taxon>Araneidae</taxon>
        <taxon>Caerostris</taxon>
    </lineage>
</organism>
<gene>
    <name evidence="1" type="ORF">CEXT_481001</name>
</gene>
<proteinExistence type="predicted"/>
<keyword evidence="2" id="KW-1185">Reference proteome</keyword>
<accession>A0AAV4SM72</accession>
<reference evidence="1 2" key="1">
    <citation type="submission" date="2021-06" db="EMBL/GenBank/DDBJ databases">
        <title>Caerostris extrusa draft genome.</title>
        <authorList>
            <person name="Kono N."/>
            <person name="Arakawa K."/>
        </authorList>
    </citation>
    <scope>NUCLEOTIDE SEQUENCE [LARGE SCALE GENOMIC DNA]</scope>
</reference>
<dbReference type="EMBL" id="BPLR01009930">
    <property type="protein sequence ID" value="GIY35543.1"/>
    <property type="molecule type" value="Genomic_DNA"/>
</dbReference>
<dbReference type="AlphaFoldDB" id="A0AAV4SM72"/>
<comment type="caution">
    <text evidence="1">The sequence shown here is derived from an EMBL/GenBank/DDBJ whole genome shotgun (WGS) entry which is preliminary data.</text>
</comment>
<sequence length="69" mass="7613">MKHDRNVGLKTIHLPMRFSFSSKSLSEQIRLLSGGCSSREVAAREGEVAAYLHGALSGFHQLKRELSGE</sequence>